<dbReference type="GO" id="GO:0008360">
    <property type="term" value="P:regulation of cell shape"/>
    <property type="evidence" value="ECO:0007669"/>
    <property type="project" value="UniProtKB-UniRule"/>
</dbReference>
<dbReference type="PANTHER" id="PTHR47019">
    <property type="entry name" value="LIPID II FLIPPASE MURJ"/>
    <property type="match status" value="1"/>
</dbReference>
<dbReference type="InterPro" id="IPR004268">
    <property type="entry name" value="MurJ"/>
</dbReference>
<feature type="transmembrane region" description="Helical" evidence="8">
    <location>
        <begin position="477"/>
        <end position="498"/>
    </location>
</feature>
<keyword evidence="5 8" id="KW-0573">Peptidoglycan synthesis</keyword>
<evidence type="ECO:0000256" key="8">
    <source>
        <dbReference type="HAMAP-Rule" id="MF_02078"/>
    </source>
</evidence>
<feature type="transmembrane region" description="Helical" evidence="8">
    <location>
        <begin position="90"/>
        <end position="113"/>
    </location>
</feature>
<dbReference type="GO" id="GO:0005886">
    <property type="term" value="C:plasma membrane"/>
    <property type="evidence" value="ECO:0007669"/>
    <property type="project" value="UniProtKB-SubCell"/>
</dbReference>
<evidence type="ECO:0000313" key="11">
    <source>
        <dbReference type="Proteomes" id="UP000184128"/>
    </source>
</evidence>
<dbReference type="GO" id="GO:0015648">
    <property type="term" value="F:lipid-linked peptidoglycan transporter activity"/>
    <property type="evidence" value="ECO:0007669"/>
    <property type="project" value="UniProtKB-UniRule"/>
</dbReference>
<dbReference type="Pfam" id="PF03023">
    <property type="entry name" value="MurJ"/>
    <property type="match status" value="1"/>
</dbReference>
<evidence type="ECO:0000313" key="10">
    <source>
        <dbReference type="EMBL" id="SHE87526.1"/>
    </source>
</evidence>
<keyword evidence="8 9" id="KW-0813">Transport</keyword>
<feature type="transmembrane region" description="Helical" evidence="8">
    <location>
        <begin position="185"/>
        <end position="207"/>
    </location>
</feature>
<feature type="transmembrane region" description="Helical" evidence="8">
    <location>
        <begin position="409"/>
        <end position="426"/>
    </location>
</feature>
<feature type="transmembrane region" description="Helical" evidence="8">
    <location>
        <begin position="268"/>
        <end position="290"/>
    </location>
</feature>
<dbReference type="PANTHER" id="PTHR47019:SF1">
    <property type="entry name" value="LIPID II FLIPPASE MURJ"/>
    <property type="match status" value="1"/>
</dbReference>
<feature type="transmembrane region" description="Helical" evidence="8">
    <location>
        <begin position="125"/>
        <end position="148"/>
    </location>
</feature>
<organism evidence="10 11">
    <name type="scientific">Atopostipes suicloacalis DSM 15692</name>
    <dbReference type="NCBI Taxonomy" id="1121025"/>
    <lineage>
        <taxon>Bacteria</taxon>
        <taxon>Bacillati</taxon>
        <taxon>Bacillota</taxon>
        <taxon>Bacilli</taxon>
        <taxon>Lactobacillales</taxon>
        <taxon>Carnobacteriaceae</taxon>
        <taxon>Atopostipes</taxon>
    </lineage>
</organism>
<dbReference type="HAMAP" id="MF_02078">
    <property type="entry name" value="MurJ_MviN"/>
    <property type="match status" value="1"/>
</dbReference>
<feature type="transmembrane region" description="Helical" evidence="8">
    <location>
        <begin position="447"/>
        <end position="465"/>
    </location>
</feature>
<dbReference type="GO" id="GO:0009252">
    <property type="term" value="P:peptidoglycan biosynthetic process"/>
    <property type="evidence" value="ECO:0007669"/>
    <property type="project" value="UniProtKB-UniRule"/>
</dbReference>
<dbReference type="NCBIfam" id="TIGR01695">
    <property type="entry name" value="murJ_mviN"/>
    <property type="match status" value="1"/>
</dbReference>
<feature type="transmembrane region" description="Helical" evidence="8">
    <location>
        <begin position="386"/>
        <end position="403"/>
    </location>
</feature>
<comment type="pathway">
    <text evidence="8">Cell wall biogenesis; peptidoglycan biosynthesis.</text>
</comment>
<sequence length="521" mass="57012">MSNLKKSAKSVVTIIIFTLGSKVLGFFREALIASNYGSGAGTDTFFIALSAITLFSTLILQTINTTLIPILSDVETQEGEKGKLNHLNNFLNTITFVAFLLIVIGFFTAPLLMKVLGKGFEGEQFDLAITLTRIGLPILIFSSLVGIFKGYLESEGLFNASAAAAFPKNIVYIIFLIFLSQRFSIKALMVTAVVAEGAQLLIQIPSLRKLGYKYKMNIDLKDEYMQKLAVLIPPVLVSVAISDLNNMIDKSMASSLAQGSVSSLNYANVLNNIVMSVFVTAIITVIFPMLSKEANAKNFDGLKKLMHTSLNVVLLITIPATIGMIVLATPAVKFAYQRGEFGQAATIMTSGALVYYSIGLVANGVKSLLTRVFYSLKDTKTPMINSAYALGLNFIFNLILVQFMGHRGLALATSLSAIFTAITLLYHLRKKIGNLGLRAMTQSSIKIFISSVVMGVAVYFIYNYSVTAFNPSRLVELVIVFLSVLIGIAVYIIALYLFKVEELHFAIDYAKRQIAERKQNK</sequence>
<keyword evidence="6 8" id="KW-1133">Transmembrane helix</keyword>
<protein>
    <recommendedName>
        <fullName evidence="8">Probable lipid II flippase MurJ</fullName>
    </recommendedName>
</protein>
<dbReference type="GO" id="GO:0034204">
    <property type="term" value="P:lipid translocation"/>
    <property type="evidence" value="ECO:0007669"/>
    <property type="project" value="TreeGrafter"/>
</dbReference>
<dbReference type="OrthoDB" id="9804143at2"/>
<dbReference type="AlphaFoldDB" id="A0A1M4X204"/>
<feature type="transmembrane region" description="Helical" evidence="8">
    <location>
        <begin position="160"/>
        <end position="179"/>
    </location>
</feature>
<name>A0A1M4X204_9LACT</name>
<dbReference type="InterPro" id="IPR051050">
    <property type="entry name" value="Lipid_II_flippase_MurJ/MviN"/>
</dbReference>
<dbReference type="Proteomes" id="UP000184128">
    <property type="component" value="Unassembled WGS sequence"/>
</dbReference>
<evidence type="ECO:0000256" key="9">
    <source>
        <dbReference type="PIRNR" id="PIRNR002869"/>
    </source>
</evidence>
<comment type="function">
    <text evidence="8 9">Involved in peptidoglycan biosynthesis. Transports lipid-linked peptidoglycan precursors from the inner to the outer leaflet of the cytoplasmic membrane.</text>
</comment>
<comment type="subcellular location">
    <subcellularLocation>
        <location evidence="1 8">Cell membrane</location>
        <topology evidence="1 8">Multi-pass membrane protein</topology>
    </subcellularLocation>
</comment>
<keyword evidence="4 8" id="KW-0133">Cell shape</keyword>
<evidence type="ECO:0000256" key="7">
    <source>
        <dbReference type="ARBA" id="ARBA00023136"/>
    </source>
</evidence>
<feature type="transmembrane region" description="Helical" evidence="8">
    <location>
        <begin position="344"/>
        <end position="365"/>
    </location>
</feature>
<dbReference type="EMBL" id="FQUF01000018">
    <property type="protein sequence ID" value="SHE87526.1"/>
    <property type="molecule type" value="Genomic_DNA"/>
</dbReference>
<dbReference type="PIRSF" id="PIRSF002869">
    <property type="entry name" value="MviN"/>
    <property type="match status" value="1"/>
</dbReference>
<feature type="transmembrane region" description="Helical" evidence="8">
    <location>
        <begin position="228"/>
        <end position="248"/>
    </location>
</feature>
<evidence type="ECO:0000256" key="1">
    <source>
        <dbReference type="ARBA" id="ARBA00004651"/>
    </source>
</evidence>
<evidence type="ECO:0000256" key="4">
    <source>
        <dbReference type="ARBA" id="ARBA00022960"/>
    </source>
</evidence>
<evidence type="ECO:0000256" key="3">
    <source>
        <dbReference type="ARBA" id="ARBA00022692"/>
    </source>
</evidence>
<evidence type="ECO:0000256" key="6">
    <source>
        <dbReference type="ARBA" id="ARBA00022989"/>
    </source>
</evidence>
<dbReference type="STRING" id="1121025.SAMN02745249_01338"/>
<dbReference type="UniPathway" id="UPA00219"/>
<feature type="transmembrane region" description="Helical" evidence="8">
    <location>
        <begin position="45"/>
        <end position="70"/>
    </location>
</feature>
<feature type="transmembrane region" description="Helical" evidence="8">
    <location>
        <begin position="310"/>
        <end position="332"/>
    </location>
</feature>
<keyword evidence="2 8" id="KW-1003">Cell membrane</keyword>
<feature type="transmembrane region" description="Helical" evidence="8">
    <location>
        <begin position="12"/>
        <end position="33"/>
    </location>
</feature>
<keyword evidence="11" id="KW-1185">Reference proteome</keyword>
<comment type="similarity">
    <text evidence="8 9">Belongs to the MurJ/MviN family.</text>
</comment>
<keyword evidence="7 8" id="KW-0472">Membrane</keyword>
<proteinExistence type="inferred from homology"/>
<keyword evidence="3 8" id="KW-0812">Transmembrane</keyword>
<gene>
    <name evidence="8" type="primary">murJ</name>
    <name evidence="10" type="ORF">SAMN02745249_01338</name>
</gene>
<evidence type="ECO:0000256" key="2">
    <source>
        <dbReference type="ARBA" id="ARBA00022475"/>
    </source>
</evidence>
<reference evidence="10 11" key="1">
    <citation type="submission" date="2016-11" db="EMBL/GenBank/DDBJ databases">
        <authorList>
            <person name="Jaros S."/>
            <person name="Januszkiewicz K."/>
            <person name="Wedrychowicz H."/>
        </authorList>
    </citation>
    <scope>NUCLEOTIDE SEQUENCE [LARGE SCALE GENOMIC DNA]</scope>
    <source>
        <strain evidence="10 11">DSM 15692</strain>
    </source>
</reference>
<dbReference type="PRINTS" id="PR01806">
    <property type="entry name" value="VIRFACTRMVIN"/>
</dbReference>
<dbReference type="GO" id="GO:0071555">
    <property type="term" value="P:cell wall organization"/>
    <property type="evidence" value="ECO:0007669"/>
    <property type="project" value="UniProtKB-UniRule"/>
</dbReference>
<accession>A0A1M4X204</accession>
<keyword evidence="8 9" id="KW-0961">Cell wall biogenesis/degradation</keyword>
<dbReference type="RefSeq" id="WP_073298057.1">
    <property type="nucleotide sequence ID" value="NZ_FQUF01000018.1"/>
</dbReference>
<dbReference type="CDD" id="cd13123">
    <property type="entry name" value="MATE_MurJ_like"/>
    <property type="match status" value="1"/>
</dbReference>
<evidence type="ECO:0000256" key="5">
    <source>
        <dbReference type="ARBA" id="ARBA00022984"/>
    </source>
</evidence>